<evidence type="ECO:0000256" key="3">
    <source>
        <dbReference type="ARBA" id="ARBA00022679"/>
    </source>
</evidence>
<evidence type="ECO:0000256" key="7">
    <source>
        <dbReference type="ARBA" id="ARBA00023014"/>
    </source>
</evidence>
<evidence type="ECO:0000259" key="10">
    <source>
        <dbReference type="PROSITE" id="PS51918"/>
    </source>
</evidence>
<dbReference type="SFLD" id="SFLDG01123">
    <property type="entry name" value="methyltransferase_(Class_B)"/>
    <property type="match status" value="1"/>
</dbReference>
<dbReference type="GO" id="GO:0031419">
    <property type="term" value="F:cobalamin binding"/>
    <property type="evidence" value="ECO:0007669"/>
    <property type="project" value="InterPro"/>
</dbReference>
<dbReference type="PANTHER" id="PTHR43409">
    <property type="entry name" value="ANAEROBIC MAGNESIUM-PROTOPORPHYRIN IX MONOMETHYL ESTER CYCLASE-RELATED"/>
    <property type="match status" value="1"/>
</dbReference>
<feature type="domain" description="Radical SAM core" evidence="10">
    <location>
        <begin position="185"/>
        <end position="418"/>
    </location>
</feature>
<dbReference type="PROSITE" id="PS51332">
    <property type="entry name" value="B12_BINDING"/>
    <property type="match status" value="1"/>
</dbReference>
<dbReference type="CDD" id="cd02068">
    <property type="entry name" value="radical_SAM_B12_BD"/>
    <property type="match status" value="1"/>
</dbReference>
<evidence type="ECO:0000313" key="11">
    <source>
        <dbReference type="EMBL" id="MBB5063600.1"/>
    </source>
</evidence>
<keyword evidence="6" id="KW-0408">Iron</keyword>
<evidence type="ECO:0000259" key="9">
    <source>
        <dbReference type="PROSITE" id="PS51332"/>
    </source>
</evidence>
<dbReference type="SUPFAM" id="SSF102114">
    <property type="entry name" value="Radical SAM enzymes"/>
    <property type="match status" value="1"/>
</dbReference>
<dbReference type="SFLD" id="SFLDG01082">
    <property type="entry name" value="B12-binding_domain_containing"/>
    <property type="match status" value="1"/>
</dbReference>
<sequence length="508" mass="57587">MPKNSVSSRKIVFFFPSFASSEATAPLGILAVATPLIRAGFDIVLIDSTITPNFKQRVLEEVRDAVCLGISLVTGPMIRETVEIARAVKEWNPDFPIILGGWHPSLLPDQTLQADCVDYVVRGQGEDALLELVQHLQSHSAPDLIAGIGFKRGGKLIMTPERPLKPLMDMPPKAYHIADFDAYERGCGKRWAMYTSSLACPFNCGYCTNAGVYGRKWNALPPEQFVEETVDLTRRYKLEMLWVVDDNFMVDLDRVRGIAEGLVREKSQFKWSVQATTNMVARLSPEDLKLLRRAGLQQICQGVDSGSPKILQLMNKTFQDFDQIYESAARCLAADIRPSFNIIFAFPGEGLTERRETVNFMMDVCRRFPGAEFWTNIFTPYPGSPIMKRSEEMGIEVPKTLEGWADYFPRYTQLPWLKGKEHERLQITRDYLRIAFDRIPIATDTRGPITRIAQKSLSLPARWRLDHDVYKYPVEIWLNNKLKKRMSTAQKPAVDAKRLAKTPAEAAC</sequence>
<keyword evidence="5" id="KW-0479">Metal-binding</keyword>
<dbReference type="SUPFAM" id="SSF52242">
    <property type="entry name" value="Cobalamin (vitamin B12)-binding domain"/>
    <property type="match status" value="1"/>
</dbReference>
<dbReference type="AlphaFoldDB" id="A0A7W7ZP65"/>
<dbReference type="GO" id="GO:0051539">
    <property type="term" value="F:4 iron, 4 sulfur cluster binding"/>
    <property type="evidence" value="ECO:0007669"/>
    <property type="project" value="UniProtKB-KW"/>
</dbReference>
<dbReference type="InterPro" id="IPR007197">
    <property type="entry name" value="rSAM"/>
</dbReference>
<dbReference type="SFLD" id="SFLDS00029">
    <property type="entry name" value="Radical_SAM"/>
    <property type="match status" value="1"/>
</dbReference>
<dbReference type="InterPro" id="IPR036724">
    <property type="entry name" value="Cobalamin-bd_sf"/>
</dbReference>
<evidence type="ECO:0000256" key="2">
    <source>
        <dbReference type="ARBA" id="ARBA00022603"/>
    </source>
</evidence>
<dbReference type="RefSeq" id="WP_184254903.1">
    <property type="nucleotide sequence ID" value="NZ_JACHIO010000007.1"/>
</dbReference>
<dbReference type="InterPro" id="IPR006638">
    <property type="entry name" value="Elp3/MiaA/NifB-like_rSAM"/>
</dbReference>
<feature type="signal peptide" evidence="8">
    <location>
        <begin position="1"/>
        <end position="19"/>
    </location>
</feature>
<evidence type="ECO:0000256" key="5">
    <source>
        <dbReference type="ARBA" id="ARBA00022723"/>
    </source>
</evidence>
<comment type="cofactor">
    <cofactor evidence="1">
        <name>[4Fe-4S] cluster</name>
        <dbReference type="ChEBI" id="CHEBI:49883"/>
    </cofactor>
</comment>
<keyword evidence="7" id="KW-0411">Iron-sulfur</keyword>
<name>A0A7W7ZP65_9BACT</name>
<dbReference type="Pfam" id="PF02310">
    <property type="entry name" value="B12-binding"/>
    <property type="match status" value="1"/>
</dbReference>
<evidence type="ECO:0000256" key="4">
    <source>
        <dbReference type="ARBA" id="ARBA00022691"/>
    </source>
</evidence>
<dbReference type="InterPro" id="IPR023404">
    <property type="entry name" value="rSAM_horseshoe"/>
</dbReference>
<dbReference type="GO" id="GO:0003824">
    <property type="term" value="F:catalytic activity"/>
    <property type="evidence" value="ECO:0007669"/>
    <property type="project" value="InterPro"/>
</dbReference>
<dbReference type="PANTHER" id="PTHR43409:SF7">
    <property type="entry name" value="BLL1977 PROTEIN"/>
    <property type="match status" value="1"/>
</dbReference>
<dbReference type="Proteomes" id="UP000584867">
    <property type="component" value="Unassembled WGS sequence"/>
</dbReference>
<keyword evidence="8" id="KW-0732">Signal</keyword>
<reference evidence="11 12" key="1">
    <citation type="submission" date="2020-08" db="EMBL/GenBank/DDBJ databases">
        <title>Genomic Encyclopedia of Type Strains, Phase IV (KMG-V): Genome sequencing to study the core and pangenomes of soil and plant-associated prokaryotes.</title>
        <authorList>
            <person name="Whitman W."/>
        </authorList>
    </citation>
    <scope>NUCLEOTIDE SEQUENCE [LARGE SCALE GENOMIC DNA]</scope>
    <source>
        <strain evidence="11 12">X5P3</strain>
    </source>
</reference>
<comment type="caution">
    <text evidence="11">The sequence shown here is derived from an EMBL/GenBank/DDBJ whole genome shotgun (WGS) entry which is preliminary data.</text>
</comment>
<dbReference type="InterPro" id="IPR058240">
    <property type="entry name" value="rSAM_sf"/>
</dbReference>
<dbReference type="GO" id="GO:0046872">
    <property type="term" value="F:metal ion binding"/>
    <property type="evidence" value="ECO:0007669"/>
    <property type="project" value="UniProtKB-KW"/>
</dbReference>
<keyword evidence="2" id="KW-0489">Methyltransferase</keyword>
<evidence type="ECO:0000256" key="1">
    <source>
        <dbReference type="ARBA" id="ARBA00001966"/>
    </source>
</evidence>
<dbReference type="CDD" id="cd01335">
    <property type="entry name" value="Radical_SAM"/>
    <property type="match status" value="1"/>
</dbReference>
<dbReference type="PROSITE" id="PS51918">
    <property type="entry name" value="RADICAL_SAM"/>
    <property type="match status" value="1"/>
</dbReference>
<keyword evidence="4" id="KW-0949">S-adenosyl-L-methionine</keyword>
<organism evidence="11 12">
    <name type="scientific">Granulicella mallensis</name>
    <dbReference type="NCBI Taxonomy" id="940614"/>
    <lineage>
        <taxon>Bacteria</taxon>
        <taxon>Pseudomonadati</taxon>
        <taxon>Acidobacteriota</taxon>
        <taxon>Terriglobia</taxon>
        <taxon>Terriglobales</taxon>
        <taxon>Acidobacteriaceae</taxon>
        <taxon>Granulicella</taxon>
    </lineage>
</organism>
<proteinExistence type="predicted"/>
<feature type="domain" description="B12-binding" evidence="9">
    <location>
        <begin position="8"/>
        <end position="143"/>
    </location>
</feature>
<accession>A0A7W7ZP65</accession>
<dbReference type="SMART" id="SM00729">
    <property type="entry name" value="Elp3"/>
    <property type="match status" value="1"/>
</dbReference>
<evidence type="ECO:0000256" key="6">
    <source>
        <dbReference type="ARBA" id="ARBA00023004"/>
    </source>
</evidence>
<dbReference type="InterPro" id="IPR051198">
    <property type="entry name" value="BchE-like"/>
</dbReference>
<dbReference type="Gene3D" id="3.80.30.20">
    <property type="entry name" value="tm_1862 like domain"/>
    <property type="match status" value="1"/>
</dbReference>
<dbReference type="InterPro" id="IPR034466">
    <property type="entry name" value="Methyltransferase_Class_B"/>
</dbReference>
<evidence type="ECO:0000313" key="12">
    <source>
        <dbReference type="Proteomes" id="UP000584867"/>
    </source>
</evidence>
<dbReference type="InterPro" id="IPR006158">
    <property type="entry name" value="Cobalamin-bd"/>
</dbReference>
<dbReference type="Gene3D" id="3.40.50.280">
    <property type="entry name" value="Cobalamin-binding domain"/>
    <property type="match status" value="1"/>
</dbReference>
<gene>
    <name evidence="11" type="ORF">HDF15_001945</name>
</gene>
<dbReference type="EMBL" id="JACHIO010000007">
    <property type="protein sequence ID" value="MBB5063600.1"/>
    <property type="molecule type" value="Genomic_DNA"/>
</dbReference>
<protein>
    <submittedName>
        <fullName evidence="11">Radical SAM superfamily enzyme YgiQ (UPF0313 family)</fullName>
    </submittedName>
</protein>
<feature type="chain" id="PRO_5031003738" evidence="8">
    <location>
        <begin position="20"/>
        <end position="508"/>
    </location>
</feature>
<keyword evidence="3" id="KW-0808">Transferase</keyword>
<evidence type="ECO:0000256" key="8">
    <source>
        <dbReference type="SAM" id="SignalP"/>
    </source>
</evidence>
<dbReference type="Pfam" id="PF04055">
    <property type="entry name" value="Radical_SAM"/>
    <property type="match status" value="1"/>
</dbReference>